<dbReference type="Proteomes" id="UP000269945">
    <property type="component" value="Unassembled WGS sequence"/>
</dbReference>
<dbReference type="AlphaFoldDB" id="A0A9X9LP84"/>
<evidence type="ECO:0000313" key="2">
    <source>
        <dbReference type="Proteomes" id="UP000269945"/>
    </source>
</evidence>
<proteinExistence type="predicted"/>
<reference evidence="1 2" key="1">
    <citation type="submission" date="2018-10" db="EMBL/GenBank/DDBJ databases">
        <authorList>
            <person name="Ekblom R."/>
            <person name="Jareborg N."/>
        </authorList>
    </citation>
    <scope>NUCLEOTIDE SEQUENCE [LARGE SCALE GENOMIC DNA]</scope>
    <source>
        <tissue evidence="1">Muscle</tissue>
    </source>
</reference>
<gene>
    <name evidence="1" type="ORF">BN2614_LOCUS3</name>
</gene>
<comment type="caution">
    <text evidence="1">The sequence shown here is derived from an EMBL/GenBank/DDBJ whole genome shotgun (WGS) entry which is preliminary data.</text>
</comment>
<accession>A0A9X9LP84</accession>
<feature type="non-terminal residue" evidence="1">
    <location>
        <position position="1"/>
    </location>
</feature>
<evidence type="ECO:0000313" key="1">
    <source>
        <dbReference type="EMBL" id="VCW78146.1"/>
    </source>
</evidence>
<dbReference type="EMBL" id="CYRY02009975">
    <property type="protein sequence ID" value="VCW78146.1"/>
    <property type="molecule type" value="Genomic_DNA"/>
</dbReference>
<sequence length="72" mass="7535">TWPCLFPASGHPAPLPGADLVNAGPSGLTLHGVLPGCLSMPACRIQFYLDRCPSMGQGAFFSSAIFRVESQS</sequence>
<protein>
    <submittedName>
        <fullName evidence="1">Uncharacterized protein</fullName>
    </submittedName>
</protein>
<keyword evidence="2" id="KW-1185">Reference proteome</keyword>
<organism evidence="1 2">
    <name type="scientific">Gulo gulo</name>
    <name type="common">Wolverine</name>
    <name type="synonym">Gluton</name>
    <dbReference type="NCBI Taxonomy" id="48420"/>
    <lineage>
        <taxon>Eukaryota</taxon>
        <taxon>Metazoa</taxon>
        <taxon>Chordata</taxon>
        <taxon>Craniata</taxon>
        <taxon>Vertebrata</taxon>
        <taxon>Euteleostomi</taxon>
        <taxon>Mammalia</taxon>
        <taxon>Eutheria</taxon>
        <taxon>Laurasiatheria</taxon>
        <taxon>Carnivora</taxon>
        <taxon>Caniformia</taxon>
        <taxon>Musteloidea</taxon>
        <taxon>Mustelidae</taxon>
        <taxon>Guloninae</taxon>
        <taxon>Gulo</taxon>
    </lineage>
</organism>
<name>A0A9X9LP84_GULGU</name>